<dbReference type="EMBL" id="AP024488">
    <property type="protein sequence ID" value="BCS96103.1"/>
    <property type="molecule type" value="Genomic_DNA"/>
</dbReference>
<reference evidence="1 2" key="1">
    <citation type="submission" date="2021-02" db="EMBL/GenBank/DDBJ databases">
        <title>Complete genome of Desulfoluna sp. strain ASN36.</title>
        <authorList>
            <person name="Takahashi A."/>
            <person name="Kojima H."/>
            <person name="Fukui M."/>
        </authorList>
    </citation>
    <scope>NUCLEOTIDE SEQUENCE [LARGE SCALE GENOMIC DNA]</scope>
    <source>
        <strain evidence="1 2">ASN36</strain>
    </source>
</reference>
<sequence length="982" mass="105019">MADSARIVFLFLVSLIITACGSSGGSSGPQTPFEQGDKVGLEAPAHGSTLLNKDFALAWHASENQGETDWGVTIYTTINGTKQTVMTLSTKARTYRPLQLSDNTTYTWKVEALNGEGETVAVSDEWTFHTYPTRMLPFAGALDQGSDPGEFTKFDGAVYFTAYSPEFGRELWKKEGASDAKQVADIRGGDESSRPQELTVCKNRLYFTANDGVNGRELWMLDTTGADPVLTLVEIVTGESEGSAPYALTAMGGALYFSARESVDSENTLWLLPEDSSVPVQVTMESEALVHPDVGVAYNGCLYVSAVSETAGRELWRVTGAAGTLLEINEGGASSHPKGFAVYDGRLYFRATTEGLGAELWVVEGESSPVLLKEIAPGVVSGDPDELTVSGDTLFFTAYASSTGRELWMTNGSPAGTTLVKEIVDGVLGSQPRGLTDSGGGLYFMAKTDTEGVELWKSDGSVEGTILVQDILPGVTGSSVNEIVPFGDRVAFRAEEGEAGKELWMSGGEAYNTFRVKDIQAGAKGGYPETLVPIDDTLWFRADDGLGGVELWQSDGTEEGTFRTDNINPYLDPGVDGVVKVGGTVVMVGTSGEYGRELFTIDADGQVSVLYDIFEGYKGSSPDNLFVHGSLLYFAAEDGEKGTELWVSDGTPFGTKPLKDVNPGDVSGHPGYFTAFNGKVYFLAQVGVDWQVWETDGLSGGTQAVQSGGNPVTVGASAADLALAAGDTRLFFRKGEALWVREKSGAFLTIEGVKNPTDLFPVSGSLLFSAETEGEEGPATLMLLLGTTTDVEPFLKYNGQALRQPLHFFRAGDMIYFSAWQGESAKRSLYRFSSSNTSVSLVTDTAGQPLLRPEELCGEDGQLWFVAGPDTEREIWKVQAEGATAQSLASIAAGNATGEPESLRPVGDALYFMATHPSQGKPCLYMARGTTIGPVLDFQHRPLLDAKHAFALDGFLFLTAMNPDTITTQPVQGIWVTSPPSF</sequence>
<evidence type="ECO:0000313" key="2">
    <source>
        <dbReference type="Proteomes" id="UP001320148"/>
    </source>
</evidence>
<dbReference type="SUPFAM" id="SSF63825">
    <property type="entry name" value="YWTD domain"/>
    <property type="match status" value="1"/>
</dbReference>
<dbReference type="Gene3D" id="2.60.40.10">
    <property type="entry name" value="Immunoglobulins"/>
    <property type="match status" value="1"/>
</dbReference>
<dbReference type="PROSITE" id="PS51257">
    <property type="entry name" value="PROKAR_LIPOPROTEIN"/>
    <property type="match status" value="1"/>
</dbReference>
<accession>A0ABM7PFU9</accession>
<protein>
    <recommendedName>
        <fullName evidence="3">Fibronectin type-III domain-containing protein</fullName>
    </recommendedName>
</protein>
<organism evidence="1 2">
    <name type="scientific">Desulfoluna limicola</name>
    <dbReference type="NCBI Taxonomy" id="2810562"/>
    <lineage>
        <taxon>Bacteria</taxon>
        <taxon>Pseudomonadati</taxon>
        <taxon>Thermodesulfobacteriota</taxon>
        <taxon>Desulfobacteria</taxon>
        <taxon>Desulfobacterales</taxon>
        <taxon>Desulfolunaceae</taxon>
        <taxon>Desulfoluna</taxon>
    </lineage>
</organism>
<dbReference type="Proteomes" id="UP001320148">
    <property type="component" value="Chromosome"/>
</dbReference>
<name>A0ABM7PFU9_9BACT</name>
<proteinExistence type="predicted"/>
<keyword evidence="2" id="KW-1185">Reference proteome</keyword>
<dbReference type="InterPro" id="IPR013783">
    <property type="entry name" value="Ig-like_fold"/>
</dbReference>
<gene>
    <name evidence="1" type="ORF">DSLASN_17350</name>
</gene>
<evidence type="ECO:0008006" key="3">
    <source>
        <dbReference type="Google" id="ProtNLM"/>
    </source>
</evidence>
<evidence type="ECO:0000313" key="1">
    <source>
        <dbReference type="EMBL" id="BCS96103.1"/>
    </source>
</evidence>
<dbReference type="RefSeq" id="WP_236892461.1">
    <property type="nucleotide sequence ID" value="NZ_AP024488.1"/>
</dbReference>